<keyword evidence="1" id="KW-0812">Transmembrane</keyword>
<sequence length="73" mass="7914">MNPDLFFVTGVVIGVFSIPAIVSAFADGRAPRTPAFLIIIGGLMIGYAMQQRPGSYGFDTLPDVFVRVIAQYF</sequence>
<dbReference type="EMBL" id="FOIZ01000002">
    <property type="protein sequence ID" value="SEW46116.1"/>
    <property type="molecule type" value="Genomic_DNA"/>
</dbReference>
<dbReference type="OrthoDB" id="7875801at2"/>
<evidence type="ECO:0000256" key="1">
    <source>
        <dbReference type="SAM" id="Phobius"/>
    </source>
</evidence>
<organism evidence="2 3">
    <name type="scientific">Cognatiyoonia koreensis</name>
    <dbReference type="NCBI Taxonomy" id="364200"/>
    <lineage>
        <taxon>Bacteria</taxon>
        <taxon>Pseudomonadati</taxon>
        <taxon>Pseudomonadota</taxon>
        <taxon>Alphaproteobacteria</taxon>
        <taxon>Rhodobacterales</taxon>
        <taxon>Paracoccaceae</taxon>
        <taxon>Cognatiyoonia</taxon>
    </lineage>
</organism>
<evidence type="ECO:0000313" key="2">
    <source>
        <dbReference type="EMBL" id="SEW46116.1"/>
    </source>
</evidence>
<protein>
    <recommendedName>
        <fullName evidence="4">50S ribosomal protein L35</fullName>
    </recommendedName>
</protein>
<evidence type="ECO:0000313" key="3">
    <source>
        <dbReference type="Proteomes" id="UP000199167"/>
    </source>
</evidence>
<feature type="transmembrane region" description="Helical" evidence="1">
    <location>
        <begin position="6"/>
        <end position="26"/>
    </location>
</feature>
<keyword evidence="1" id="KW-0472">Membrane</keyword>
<keyword evidence="3" id="KW-1185">Reference proteome</keyword>
<dbReference type="STRING" id="364200.SAMN04488515_3448"/>
<name>A0A1I0RX58_9RHOB</name>
<evidence type="ECO:0008006" key="4">
    <source>
        <dbReference type="Google" id="ProtNLM"/>
    </source>
</evidence>
<dbReference type="AlphaFoldDB" id="A0A1I0RX58"/>
<feature type="transmembrane region" description="Helical" evidence="1">
    <location>
        <begin position="33"/>
        <end position="50"/>
    </location>
</feature>
<proteinExistence type="predicted"/>
<reference evidence="2 3" key="1">
    <citation type="submission" date="2016-10" db="EMBL/GenBank/DDBJ databases">
        <authorList>
            <person name="de Groot N.N."/>
        </authorList>
    </citation>
    <scope>NUCLEOTIDE SEQUENCE [LARGE SCALE GENOMIC DNA]</scope>
    <source>
        <strain evidence="2 3">DSM 17925</strain>
    </source>
</reference>
<dbReference type="Proteomes" id="UP000199167">
    <property type="component" value="Unassembled WGS sequence"/>
</dbReference>
<accession>A0A1I0RX58</accession>
<keyword evidence="1" id="KW-1133">Transmembrane helix</keyword>
<gene>
    <name evidence="2" type="ORF">SAMN04488515_3448</name>
</gene>
<dbReference type="RefSeq" id="WP_089997073.1">
    <property type="nucleotide sequence ID" value="NZ_FOIZ01000002.1"/>
</dbReference>